<dbReference type="AlphaFoldDB" id="A0A315XUC3"/>
<dbReference type="EMBL" id="QGDI01000013">
    <property type="protein sequence ID" value="PWJ10575.1"/>
    <property type="molecule type" value="Genomic_DNA"/>
</dbReference>
<dbReference type="InterPro" id="IPR032675">
    <property type="entry name" value="LRR_dom_sf"/>
</dbReference>
<organism evidence="2 3">
    <name type="scientific">Ruminococcus flavefaciens</name>
    <dbReference type="NCBI Taxonomy" id="1265"/>
    <lineage>
        <taxon>Bacteria</taxon>
        <taxon>Bacillati</taxon>
        <taxon>Bacillota</taxon>
        <taxon>Clostridia</taxon>
        <taxon>Eubacteriales</taxon>
        <taxon>Oscillospiraceae</taxon>
        <taxon>Ruminococcus</taxon>
    </lineage>
</organism>
<accession>A0A315XUC3</accession>
<dbReference type="InterPro" id="IPR026906">
    <property type="entry name" value="LRR_5"/>
</dbReference>
<feature type="chain" id="PRO_5039091206" evidence="1">
    <location>
        <begin position="18"/>
        <end position="402"/>
    </location>
</feature>
<keyword evidence="1" id="KW-0732">Signal</keyword>
<comment type="caution">
    <text evidence="2">The sequence shown here is derived from an EMBL/GenBank/DDBJ whole genome shotgun (WGS) entry which is preliminary data.</text>
</comment>
<dbReference type="Pfam" id="PF13306">
    <property type="entry name" value="LRR_5"/>
    <property type="match status" value="2"/>
</dbReference>
<name>A0A315XUC3_RUMFL</name>
<dbReference type="CDD" id="cd14255">
    <property type="entry name" value="Dockerin_III"/>
    <property type="match status" value="1"/>
</dbReference>
<dbReference type="RefSeq" id="WP_181380333.1">
    <property type="nucleotide sequence ID" value="NZ_QGDI01000013.1"/>
</dbReference>
<dbReference type="Gene3D" id="1.10.1330.10">
    <property type="entry name" value="Dockerin domain"/>
    <property type="match status" value="2"/>
</dbReference>
<protein>
    <submittedName>
        <fullName evidence="2">Leucine rich repeat (LRR) protein</fullName>
    </submittedName>
</protein>
<evidence type="ECO:0000256" key="1">
    <source>
        <dbReference type="SAM" id="SignalP"/>
    </source>
</evidence>
<dbReference type="InterPro" id="IPR036439">
    <property type="entry name" value="Dockerin_dom_sf"/>
</dbReference>
<proteinExistence type="predicted"/>
<dbReference type="SUPFAM" id="SSF63446">
    <property type="entry name" value="Type I dockerin domain"/>
    <property type="match status" value="1"/>
</dbReference>
<dbReference type="Gene3D" id="3.80.10.10">
    <property type="entry name" value="Ribonuclease Inhibitor"/>
    <property type="match status" value="2"/>
</dbReference>
<sequence length="402" mass="41515">MKKLLSLLASAAITFSAAPLSEAAAEDVGGFVLSYTIEDKQATVTGCAGSDAILIIPAELEGCPVTAVADDAFSGNKDIGVCVIPDSVKTIGERAFSACPSLSTITIGSGVAEIGDYAFTACPALAYIDVNKNNATYSNIDGCLYENGDTLLLYAGSSEAVINKNTKTIRKGAFFGKADIVSAALPDSVKTIDDHAFSGCLSLKSVDIPDSVTTLGKGCFMSCSELESVTVGKGVKTIPENCFHSCTSLKTADIPDTVTSIGSEAFYSCSDISGIYVTDSVKTIGREALGRRYDARSSSSENISGFIIRGEKGSAAEKYASDSGLAFEVGKAPRGDVNGDGFIDAVDASTVLAEYARLSSNKKGTFTAEQNIAADFNGDGKVDAVDASAILAKYASLSARSL</sequence>
<dbReference type="InterPro" id="IPR002105">
    <property type="entry name" value="Dockerin_1_rpt"/>
</dbReference>
<dbReference type="PANTHER" id="PTHR45661:SF3">
    <property type="entry name" value="IG-LIKE DOMAIN-CONTAINING PROTEIN"/>
    <property type="match status" value="1"/>
</dbReference>
<dbReference type="Pfam" id="PF00404">
    <property type="entry name" value="Dockerin_1"/>
    <property type="match status" value="1"/>
</dbReference>
<dbReference type="InterPro" id="IPR053139">
    <property type="entry name" value="Surface_bspA-like"/>
</dbReference>
<reference evidence="2 3" key="1">
    <citation type="submission" date="2018-05" db="EMBL/GenBank/DDBJ databases">
        <title>The Hungate 1000. A catalogue of reference genomes from the rumen microbiome.</title>
        <authorList>
            <person name="Kelly W."/>
        </authorList>
    </citation>
    <scope>NUCLEOTIDE SEQUENCE [LARGE SCALE GENOMIC DNA]</scope>
    <source>
        <strain evidence="2 3">SAb67</strain>
    </source>
</reference>
<dbReference type="Proteomes" id="UP000245720">
    <property type="component" value="Unassembled WGS sequence"/>
</dbReference>
<dbReference type="PANTHER" id="PTHR45661">
    <property type="entry name" value="SURFACE ANTIGEN"/>
    <property type="match status" value="1"/>
</dbReference>
<evidence type="ECO:0000313" key="3">
    <source>
        <dbReference type="Proteomes" id="UP000245720"/>
    </source>
</evidence>
<dbReference type="GO" id="GO:0004553">
    <property type="term" value="F:hydrolase activity, hydrolyzing O-glycosyl compounds"/>
    <property type="evidence" value="ECO:0007669"/>
    <property type="project" value="InterPro"/>
</dbReference>
<dbReference type="GO" id="GO:0000272">
    <property type="term" value="P:polysaccharide catabolic process"/>
    <property type="evidence" value="ECO:0007669"/>
    <property type="project" value="InterPro"/>
</dbReference>
<gene>
    <name evidence="2" type="ORF">IE37_02933</name>
</gene>
<dbReference type="SUPFAM" id="SSF52058">
    <property type="entry name" value="L domain-like"/>
    <property type="match status" value="1"/>
</dbReference>
<evidence type="ECO:0000313" key="2">
    <source>
        <dbReference type="EMBL" id="PWJ10575.1"/>
    </source>
</evidence>
<feature type="signal peptide" evidence="1">
    <location>
        <begin position="1"/>
        <end position="17"/>
    </location>
</feature>